<feature type="chain" id="PRO_5010872381" description="Metallo-beta-lactamase domain-containing protein" evidence="1">
    <location>
        <begin position="23"/>
        <end position="386"/>
    </location>
</feature>
<feature type="signal peptide" evidence="1">
    <location>
        <begin position="1"/>
        <end position="22"/>
    </location>
</feature>
<protein>
    <recommendedName>
        <fullName evidence="2">Metallo-beta-lactamase domain-containing protein</fullName>
    </recommendedName>
</protein>
<organism evidence="3 4">
    <name type="scientific">Porphyra umbilicalis</name>
    <name type="common">Purple laver</name>
    <name type="synonym">Red alga</name>
    <dbReference type="NCBI Taxonomy" id="2786"/>
    <lineage>
        <taxon>Eukaryota</taxon>
        <taxon>Rhodophyta</taxon>
        <taxon>Bangiophyceae</taxon>
        <taxon>Bangiales</taxon>
        <taxon>Bangiaceae</taxon>
        <taxon>Porphyra</taxon>
    </lineage>
</organism>
<dbReference type="OrthoDB" id="5056at2759"/>
<gene>
    <name evidence="3" type="ORF">BU14_0728s0002</name>
</gene>
<dbReference type="Gene3D" id="3.60.15.10">
    <property type="entry name" value="Ribonuclease Z/Hydroxyacylglutathione hydrolase-like"/>
    <property type="match status" value="1"/>
</dbReference>
<proteinExistence type="predicted"/>
<accession>A0A1X6NPW2</accession>
<name>A0A1X6NPW2_PORUM</name>
<evidence type="ECO:0000256" key="1">
    <source>
        <dbReference type="SAM" id="SignalP"/>
    </source>
</evidence>
<dbReference type="EMBL" id="KV919242">
    <property type="protein sequence ID" value="OSX70536.1"/>
    <property type="molecule type" value="Genomic_DNA"/>
</dbReference>
<feature type="domain" description="Metallo-beta-lactamase" evidence="2">
    <location>
        <begin position="86"/>
        <end position="281"/>
    </location>
</feature>
<evidence type="ECO:0000259" key="2">
    <source>
        <dbReference type="SMART" id="SM00849"/>
    </source>
</evidence>
<dbReference type="Proteomes" id="UP000218209">
    <property type="component" value="Unassembled WGS sequence"/>
</dbReference>
<evidence type="ECO:0000313" key="3">
    <source>
        <dbReference type="EMBL" id="OSX70536.1"/>
    </source>
</evidence>
<keyword evidence="4" id="KW-1185">Reference proteome</keyword>
<dbReference type="SMART" id="SM00849">
    <property type="entry name" value="Lactamase_B"/>
    <property type="match status" value="1"/>
</dbReference>
<dbReference type="AlphaFoldDB" id="A0A1X6NPW2"/>
<dbReference type="InterPro" id="IPR001279">
    <property type="entry name" value="Metallo-B-lactamas"/>
</dbReference>
<dbReference type="InterPro" id="IPR036866">
    <property type="entry name" value="RibonucZ/Hydroxyglut_hydro"/>
</dbReference>
<sequence length="386" mass="41333">MAFLRATALAVALLLATMPAVPQVIGTTANDSCAPALAECLSTLTTGGSCEPLLPVPRAELPAPIRPVGYNLTALRPGVHAYLDGGYTALFVSSSNKRRVVVVDLPDSPGSNLPDGTGTRLTAALEEVLGGVTPWRVDLIYSHAHLDHIGAAARFRAYLRRQFPRASVRIWGTAEAVNLVRRSTSGRAVTPTHIVRRSGAVVHVERGLRLNLDIVGGHTREDLAIHVPPSRGHPGVLHYVDVIFPGWAPPFTLAITADVGRFRDVHGDLLKLDWKVFSGGHLSRLGDRGDVEASHRYTVDLIDAAAAAVASVDGPALLAGGLGRVFDPAAREFGNAWFSFAGVQRKLERDRCTATMLAKWGCRLAGVDLMIRDNCFSAISYLLIDV</sequence>
<dbReference type="SUPFAM" id="SSF56281">
    <property type="entry name" value="Metallo-hydrolase/oxidoreductase"/>
    <property type="match status" value="1"/>
</dbReference>
<keyword evidence="1" id="KW-0732">Signal</keyword>
<reference evidence="3 4" key="1">
    <citation type="submission" date="2017-03" db="EMBL/GenBank/DDBJ databases">
        <title>WGS assembly of Porphyra umbilicalis.</title>
        <authorList>
            <person name="Brawley S.H."/>
            <person name="Blouin N.A."/>
            <person name="Ficko-Blean E."/>
            <person name="Wheeler G.L."/>
            <person name="Lohr M."/>
            <person name="Goodson H.V."/>
            <person name="Jenkins J.W."/>
            <person name="Blaby-Haas C.E."/>
            <person name="Helliwell K.E."/>
            <person name="Chan C."/>
            <person name="Marriage T."/>
            <person name="Bhattacharya D."/>
            <person name="Klein A.S."/>
            <person name="Badis Y."/>
            <person name="Brodie J."/>
            <person name="Cao Y."/>
            <person name="Collen J."/>
            <person name="Dittami S.M."/>
            <person name="Gachon C.M."/>
            <person name="Green B.R."/>
            <person name="Karpowicz S."/>
            <person name="Kim J.W."/>
            <person name="Kudahl U."/>
            <person name="Lin S."/>
            <person name="Michel G."/>
            <person name="Mittag M."/>
            <person name="Olson B.J."/>
            <person name="Pangilinan J."/>
            <person name="Peng Y."/>
            <person name="Qiu H."/>
            <person name="Shu S."/>
            <person name="Singer J.T."/>
            <person name="Smith A.G."/>
            <person name="Sprecher B.N."/>
            <person name="Wagner V."/>
            <person name="Wang W."/>
            <person name="Wang Z.-Y."/>
            <person name="Yan J."/>
            <person name="Yarish C."/>
            <person name="Zoeuner-Riek S."/>
            <person name="Zhuang Y."/>
            <person name="Zou Y."/>
            <person name="Lindquist E.A."/>
            <person name="Grimwood J."/>
            <person name="Barry K."/>
            <person name="Rokhsar D.S."/>
            <person name="Schmutz J."/>
            <person name="Stiller J.W."/>
            <person name="Grossman A.R."/>
            <person name="Prochnik S.E."/>
        </authorList>
    </citation>
    <scope>NUCLEOTIDE SEQUENCE [LARGE SCALE GENOMIC DNA]</scope>
    <source>
        <strain evidence="3">4086291</strain>
    </source>
</reference>
<evidence type="ECO:0000313" key="4">
    <source>
        <dbReference type="Proteomes" id="UP000218209"/>
    </source>
</evidence>